<keyword evidence="7" id="KW-0689">Ribosomal protein</keyword>
<feature type="binding site" evidence="6">
    <location>
        <position position="215"/>
    </location>
    <ligand>
        <name>S-adenosyl-L-methionine</name>
        <dbReference type="ChEBI" id="CHEBI:59789"/>
    </ligand>
</feature>
<name>A0A2N3HMI4_9FLAO</name>
<dbReference type="CDD" id="cd02440">
    <property type="entry name" value="AdoMet_MTases"/>
    <property type="match status" value="1"/>
</dbReference>
<dbReference type="PANTHER" id="PTHR43648:SF1">
    <property type="entry name" value="ELECTRON TRANSFER FLAVOPROTEIN BETA SUBUNIT LYSINE METHYLTRANSFERASE"/>
    <property type="match status" value="1"/>
</dbReference>
<dbReference type="SUPFAM" id="SSF53335">
    <property type="entry name" value="S-adenosyl-L-methionine-dependent methyltransferases"/>
    <property type="match status" value="1"/>
</dbReference>
<dbReference type="Pfam" id="PF06325">
    <property type="entry name" value="PrmA"/>
    <property type="match status" value="1"/>
</dbReference>
<evidence type="ECO:0000256" key="3">
    <source>
        <dbReference type="ARBA" id="ARBA00022603"/>
    </source>
</evidence>
<dbReference type="PIRSF" id="PIRSF000401">
    <property type="entry name" value="RPL11_MTase"/>
    <property type="match status" value="1"/>
</dbReference>
<protein>
    <recommendedName>
        <fullName evidence="6">Ribosomal protein L11 methyltransferase</fullName>
        <shortName evidence="6">L11 Mtase</shortName>
        <ecNumber evidence="6">2.1.1.-</ecNumber>
    </recommendedName>
</protein>
<keyword evidence="5 6" id="KW-0949">S-adenosyl-L-methionine</keyword>
<dbReference type="EMBL" id="PJEO01000015">
    <property type="protein sequence ID" value="PKQ46058.1"/>
    <property type="molecule type" value="Genomic_DNA"/>
</dbReference>
<dbReference type="InterPro" id="IPR004498">
    <property type="entry name" value="Ribosomal_PrmA_MeTrfase"/>
</dbReference>
<dbReference type="RefSeq" id="WP_106658769.1">
    <property type="nucleotide sequence ID" value="NZ_PJEO01000015.1"/>
</dbReference>
<evidence type="ECO:0000313" key="7">
    <source>
        <dbReference type="EMBL" id="PKQ46058.1"/>
    </source>
</evidence>
<dbReference type="EC" id="2.1.1.-" evidence="6"/>
<dbReference type="InterPro" id="IPR029063">
    <property type="entry name" value="SAM-dependent_MTases_sf"/>
</dbReference>
<feature type="binding site" evidence="6">
    <location>
        <position position="173"/>
    </location>
    <ligand>
        <name>S-adenosyl-L-methionine</name>
        <dbReference type="ChEBI" id="CHEBI:59789"/>
    </ligand>
</feature>
<keyword evidence="2 6" id="KW-0963">Cytoplasm</keyword>
<dbReference type="GO" id="GO:0005737">
    <property type="term" value="C:cytoplasm"/>
    <property type="evidence" value="ECO:0007669"/>
    <property type="project" value="UniProtKB-SubCell"/>
</dbReference>
<feature type="binding site" evidence="6">
    <location>
        <position position="130"/>
    </location>
    <ligand>
        <name>S-adenosyl-L-methionine</name>
        <dbReference type="ChEBI" id="CHEBI:59789"/>
    </ligand>
</feature>
<dbReference type="HAMAP" id="MF_00735">
    <property type="entry name" value="Methyltr_PrmA"/>
    <property type="match status" value="1"/>
</dbReference>
<keyword evidence="8" id="KW-1185">Reference proteome</keyword>
<comment type="similarity">
    <text evidence="1 6">Belongs to the methyltransferase superfamily. PrmA family.</text>
</comment>
<dbReference type="PANTHER" id="PTHR43648">
    <property type="entry name" value="ELECTRON TRANSFER FLAVOPROTEIN BETA SUBUNIT LYSINE METHYLTRANSFERASE"/>
    <property type="match status" value="1"/>
</dbReference>
<gene>
    <name evidence="6" type="primary">prmA</name>
    <name evidence="7" type="ORF">CSW08_04770</name>
</gene>
<dbReference type="GO" id="GO:0008276">
    <property type="term" value="F:protein methyltransferase activity"/>
    <property type="evidence" value="ECO:0007669"/>
    <property type="project" value="UniProtKB-UniRule"/>
</dbReference>
<proteinExistence type="inferred from homology"/>
<dbReference type="OrthoDB" id="9785995at2"/>
<reference evidence="7 8" key="1">
    <citation type="submission" date="2017-12" db="EMBL/GenBank/DDBJ databases">
        <title>Confluentibacter flavum sp. nov., isolated from the saline lake.</title>
        <authorList>
            <person name="Yu L."/>
        </authorList>
    </citation>
    <scope>NUCLEOTIDE SEQUENCE [LARGE SCALE GENOMIC DNA]</scope>
    <source>
        <strain evidence="7 8">3B</strain>
    </source>
</reference>
<dbReference type="Gene3D" id="3.40.50.150">
    <property type="entry name" value="Vaccinia Virus protein VP39"/>
    <property type="match status" value="1"/>
</dbReference>
<evidence type="ECO:0000256" key="2">
    <source>
        <dbReference type="ARBA" id="ARBA00022490"/>
    </source>
</evidence>
<evidence type="ECO:0000256" key="1">
    <source>
        <dbReference type="ARBA" id="ARBA00009741"/>
    </source>
</evidence>
<dbReference type="InterPro" id="IPR050078">
    <property type="entry name" value="Ribosomal_L11_MeTrfase_PrmA"/>
</dbReference>
<keyword evidence="7" id="KW-0687">Ribonucleoprotein</keyword>
<dbReference type="GO" id="GO:0005840">
    <property type="term" value="C:ribosome"/>
    <property type="evidence" value="ECO:0007669"/>
    <property type="project" value="UniProtKB-KW"/>
</dbReference>
<evidence type="ECO:0000256" key="5">
    <source>
        <dbReference type="ARBA" id="ARBA00022691"/>
    </source>
</evidence>
<keyword evidence="4 6" id="KW-0808">Transferase</keyword>
<evidence type="ECO:0000256" key="6">
    <source>
        <dbReference type="HAMAP-Rule" id="MF_00735"/>
    </source>
</evidence>
<evidence type="ECO:0000313" key="8">
    <source>
        <dbReference type="Proteomes" id="UP000233435"/>
    </source>
</evidence>
<comment type="function">
    <text evidence="6">Methylates ribosomal protein L11.</text>
</comment>
<dbReference type="GO" id="GO:0032259">
    <property type="term" value="P:methylation"/>
    <property type="evidence" value="ECO:0007669"/>
    <property type="project" value="UniProtKB-KW"/>
</dbReference>
<feature type="binding site" evidence="6">
    <location>
        <position position="151"/>
    </location>
    <ligand>
        <name>S-adenosyl-L-methionine</name>
        <dbReference type="ChEBI" id="CHEBI:59789"/>
    </ligand>
</feature>
<accession>A0A2N3HMI4</accession>
<sequence>MSNTIYIGYEFKVKPLEPGVEILIAELGYAGFESFVETEEGVMAYIQKDEWNDAILEDIQILGSDEFEIGYSFNDIEPVNWNAEWEKNFNPIIVDGECSVRAPFHEKPDTKYDIIIEPKMSFGTGHHETTHMMIQHILKTDLQNKSVLDMGCGTGVLAILAEMKGAKPIDAVDYDNWCYLNSLENVERNNRKHITVIEGDASVLKGKKYDVIIANINRNILLNDMGTYVSSLNKNGMLFLSGFYNDDIPTIQAECEKYKLKFAEKLERNNWVSLKFLN</sequence>
<keyword evidence="3 6" id="KW-0489">Methyltransferase</keyword>
<dbReference type="AlphaFoldDB" id="A0A2N3HMI4"/>
<comment type="catalytic activity">
    <reaction evidence="6">
        <text>L-lysyl-[protein] + 3 S-adenosyl-L-methionine = N(6),N(6),N(6)-trimethyl-L-lysyl-[protein] + 3 S-adenosyl-L-homocysteine + 3 H(+)</text>
        <dbReference type="Rhea" id="RHEA:54192"/>
        <dbReference type="Rhea" id="RHEA-COMP:9752"/>
        <dbReference type="Rhea" id="RHEA-COMP:13826"/>
        <dbReference type="ChEBI" id="CHEBI:15378"/>
        <dbReference type="ChEBI" id="CHEBI:29969"/>
        <dbReference type="ChEBI" id="CHEBI:57856"/>
        <dbReference type="ChEBI" id="CHEBI:59789"/>
        <dbReference type="ChEBI" id="CHEBI:61961"/>
    </reaction>
</comment>
<organism evidence="7 8">
    <name type="scientific">Confluentibacter flavum</name>
    <dbReference type="NCBI Taxonomy" id="1909700"/>
    <lineage>
        <taxon>Bacteria</taxon>
        <taxon>Pseudomonadati</taxon>
        <taxon>Bacteroidota</taxon>
        <taxon>Flavobacteriia</taxon>
        <taxon>Flavobacteriales</taxon>
        <taxon>Flavobacteriaceae</taxon>
        <taxon>Confluentibacter</taxon>
    </lineage>
</organism>
<dbReference type="NCBIfam" id="NF001785">
    <property type="entry name" value="PRK00517.2-2"/>
    <property type="match status" value="1"/>
</dbReference>
<comment type="subcellular location">
    <subcellularLocation>
        <location evidence="6">Cytoplasm</location>
    </subcellularLocation>
</comment>
<evidence type="ECO:0000256" key="4">
    <source>
        <dbReference type="ARBA" id="ARBA00022679"/>
    </source>
</evidence>
<comment type="caution">
    <text evidence="7">The sequence shown here is derived from an EMBL/GenBank/DDBJ whole genome shotgun (WGS) entry which is preliminary data.</text>
</comment>
<dbReference type="Proteomes" id="UP000233435">
    <property type="component" value="Unassembled WGS sequence"/>
</dbReference>